<dbReference type="PANTHER" id="PTHR23419">
    <property type="entry name" value="DIVALENT CATION TOLERANCE CUTA-RELATED"/>
    <property type="match status" value="1"/>
</dbReference>
<dbReference type="Pfam" id="PF03091">
    <property type="entry name" value="CutA1"/>
    <property type="match status" value="1"/>
</dbReference>
<feature type="transmembrane region" description="Helical" evidence="3">
    <location>
        <begin position="20"/>
        <end position="42"/>
    </location>
</feature>
<keyword evidence="4" id="KW-1185">Reference proteome</keyword>
<evidence type="ECO:0000256" key="2">
    <source>
        <dbReference type="ARBA" id="ARBA00011233"/>
    </source>
</evidence>
<evidence type="ECO:0000313" key="4">
    <source>
        <dbReference type="Proteomes" id="UP001652642"/>
    </source>
</evidence>
<proteinExistence type="inferred from homology"/>
<comment type="similarity">
    <text evidence="1">Belongs to the CutA family.</text>
</comment>
<keyword evidence="3" id="KW-1133">Transmembrane helix</keyword>
<dbReference type="GO" id="GO:0010038">
    <property type="term" value="P:response to metal ion"/>
    <property type="evidence" value="ECO:0007669"/>
    <property type="project" value="InterPro"/>
</dbReference>
<dbReference type="RefSeq" id="XP_020634622.2">
    <property type="nucleotide sequence ID" value="XM_020778963.2"/>
</dbReference>
<organism evidence="4 5">
    <name type="scientific">Pogona vitticeps</name>
    <name type="common">central bearded dragon</name>
    <dbReference type="NCBI Taxonomy" id="103695"/>
    <lineage>
        <taxon>Eukaryota</taxon>
        <taxon>Metazoa</taxon>
        <taxon>Chordata</taxon>
        <taxon>Craniata</taxon>
        <taxon>Vertebrata</taxon>
        <taxon>Euteleostomi</taxon>
        <taxon>Lepidosauria</taxon>
        <taxon>Squamata</taxon>
        <taxon>Bifurcata</taxon>
        <taxon>Unidentata</taxon>
        <taxon>Episquamata</taxon>
        <taxon>Toxicofera</taxon>
        <taxon>Iguania</taxon>
        <taxon>Acrodonta</taxon>
        <taxon>Agamidae</taxon>
        <taxon>Amphibolurinae</taxon>
        <taxon>Pogona</taxon>
    </lineage>
</organism>
<protein>
    <submittedName>
        <fullName evidence="5">Protein CutA homolog</fullName>
    </submittedName>
</protein>
<dbReference type="InterPro" id="IPR011322">
    <property type="entry name" value="N-reg_PII-like_a/b"/>
</dbReference>
<dbReference type="InterPro" id="IPR004323">
    <property type="entry name" value="Ion_tolerance_CutA"/>
</dbReference>
<evidence type="ECO:0000256" key="1">
    <source>
        <dbReference type="ARBA" id="ARBA00010169"/>
    </source>
</evidence>
<evidence type="ECO:0000256" key="3">
    <source>
        <dbReference type="SAM" id="Phobius"/>
    </source>
</evidence>
<dbReference type="AlphaFoldDB" id="A0A6J0SE97"/>
<dbReference type="GO" id="GO:0005507">
    <property type="term" value="F:copper ion binding"/>
    <property type="evidence" value="ECO:0007669"/>
    <property type="project" value="TreeGrafter"/>
</dbReference>
<dbReference type="Proteomes" id="UP001652642">
    <property type="component" value="Chromosome Z"/>
</dbReference>
<reference evidence="5" key="1">
    <citation type="submission" date="2025-08" db="UniProtKB">
        <authorList>
            <consortium name="RefSeq"/>
        </authorList>
    </citation>
    <scope>IDENTIFICATION</scope>
</reference>
<dbReference type="InParanoid" id="A0A6J0SE97"/>
<accession>A0A6J0SE97</accession>
<dbReference type="GeneID" id="110071249"/>
<sequence length="163" mass="18319">MMNGRIQRFRQVLSSAIHWLSRPSFGSLLLVVSLSLLMYPFLHTVALQLHSALTGSYISGSHSLALVNCPNEDIARDIARAIMERTLAVAVNILPKTSTMYVWKGNIEQATEILLLVKTKTSKVKELSDYIRSIHPFEIPELISVLIDQGNPAYLQWMEESIP</sequence>
<dbReference type="OrthoDB" id="2017693at2759"/>
<dbReference type="KEGG" id="pvt:110071249"/>
<dbReference type="PANTHER" id="PTHR23419:SF2">
    <property type="entry name" value="CUTA DIVALENT CATION TOLERANCE HOMOLOG-LIKE"/>
    <property type="match status" value="1"/>
</dbReference>
<keyword evidence="3" id="KW-0812">Transmembrane</keyword>
<comment type="subunit">
    <text evidence="2">Homotrimer.</text>
</comment>
<dbReference type="InterPro" id="IPR015867">
    <property type="entry name" value="N-reg_PII/ATP_PRibTrfase_C"/>
</dbReference>
<dbReference type="SUPFAM" id="SSF54913">
    <property type="entry name" value="GlnB-like"/>
    <property type="match status" value="1"/>
</dbReference>
<evidence type="ECO:0000313" key="5">
    <source>
        <dbReference type="RefSeq" id="XP_020634622.2"/>
    </source>
</evidence>
<keyword evidence="3" id="KW-0472">Membrane</keyword>
<dbReference type="Gene3D" id="3.30.70.120">
    <property type="match status" value="1"/>
</dbReference>
<gene>
    <name evidence="5" type="primary">LOC110071249</name>
</gene>
<name>A0A6J0SE97_9SAUR</name>